<evidence type="ECO:0000313" key="2">
    <source>
        <dbReference type="EMBL" id="KLD64897.1"/>
    </source>
</evidence>
<evidence type="ECO:0000313" key="3">
    <source>
        <dbReference type="Proteomes" id="UP000035481"/>
    </source>
</evidence>
<feature type="transmembrane region" description="Helical" evidence="1">
    <location>
        <begin position="39"/>
        <end position="58"/>
    </location>
</feature>
<protein>
    <submittedName>
        <fullName evidence="2">Uncharacterized protein</fullName>
    </submittedName>
</protein>
<name>A0A0G9HB33_9GAMM</name>
<evidence type="ECO:0000256" key="1">
    <source>
        <dbReference type="SAM" id="Phobius"/>
    </source>
</evidence>
<reference evidence="2 3" key="1">
    <citation type="journal article" date="2015" name="Antonie Van Leeuwenhoek">
        <title>A phylogenomic and molecular marker based taxonomic framework for the order Xanthomonadales: proposal to transfer the families Algiphilaceae and Solimonadaceae to the order Nevskiales ord. nov. and to create a new family within the order Xanthomonadales, the family Rhodanobacteraceae fam. nov., containing the genus Rhodanobacter and its closest relatives.</title>
        <authorList>
            <person name="Naushad S."/>
            <person name="Adeolu M."/>
            <person name="Wong S."/>
            <person name="Sohail M."/>
            <person name="Schellhorn H.E."/>
            <person name="Gupta R.S."/>
        </authorList>
    </citation>
    <scope>NUCLEOTIDE SEQUENCE [LARGE SCALE GENOMIC DNA]</scope>
    <source>
        <strain evidence="2 3">DSM 16301</strain>
    </source>
</reference>
<dbReference type="EMBL" id="JPLA01000013">
    <property type="protein sequence ID" value="KLD64897.1"/>
    <property type="molecule type" value="Genomic_DNA"/>
</dbReference>
<keyword evidence="1" id="KW-1133">Transmembrane helix</keyword>
<gene>
    <name evidence="2" type="ORF">Y882_05610</name>
</gene>
<dbReference type="Proteomes" id="UP000035481">
    <property type="component" value="Unassembled WGS sequence"/>
</dbReference>
<comment type="caution">
    <text evidence="2">The sequence shown here is derived from an EMBL/GenBank/DDBJ whole genome shotgun (WGS) entry which is preliminary data.</text>
</comment>
<sequence length="93" mass="10235">MRMMATRERSVTSLGERAAFDEAMAIYLRKVADCRRRRLGADLLLVLACVLLAGSGLVSPALRLAVLPLAFGVAWTGVHLGERASRARARLRW</sequence>
<proteinExistence type="predicted"/>
<keyword evidence="1" id="KW-0472">Membrane</keyword>
<dbReference type="AlphaFoldDB" id="A0A0G9HB33"/>
<keyword evidence="1" id="KW-0812">Transmembrane</keyword>
<dbReference type="PATRIC" id="fig|1440762.4.peg.466"/>
<organism evidence="2 3">
    <name type="scientific">Dyella japonica DSM 16301</name>
    <dbReference type="NCBI Taxonomy" id="1440762"/>
    <lineage>
        <taxon>Bacteria</taxon>
        <taxon>Pseudomonadati</taxon>
        <taxon>Pseudomonadota</taxon>
        <taxon>Gammaproteobacteria</taxon>
        <taxon>Lysobacterales</taxon>
        <taxon>Rhodanobacteraceae</taxon>
        <taxon>Dyella</taxon>
    </lineage>
</organism>
<dbReference type="STRING" id="1440762.Y882_05610"/>
<accession>A0A0G9HB33</accession>
<feature type="transmembrane region" description="Helical" evidence="1">
    <location>
        <begin position="64"/>
        <end position="81"/>
    </location>
</feature>